<evidence type="ECO:0000313" key="2">
    <source>
        <dbReference type="EMBL" id="KAL2050809.1"/>
    </source>
</evidence>
<gene>
    <name evidence="2" type="ORF">ABVK25_008870</name>
</gene>
<feature type="compositionally biased region" description="Polar residues" evidence="1">
    <location>
        <begin position="1275"/>
        <end position="1286"/>
    </location>
</feature>
<feature type="region of interest" description="Disordered" evidence="1">
    <location>
        <begin position="599"/>
        <end position="692"/>
    </location>
</feature>
<dbReference type="PANTHER" id="PTHR42064:SF1">
    <property type="entry name" value="YALI0F28677P"/>
    <property type="match status" value="1"/>
</dbReference>
<dbReference type="Proteomes" id="UP001590951">
    <property type="component" value="Unassembled WGS sequence"/>
</dbReference>
<dbReference type="PANTHER" id="PTHR42064">
    <property type="entry name" value="YALI0F28677P"/>
    <property type="match status" value="1"/>
</dbReference>
<feature type="region of interest" description="Disordered" evidence="1">
    <location>
        <begin position="747"/>
        <end position="766"/>
    </location>
</feature>
<comment type="caution">
    <text evidence="2">The sequence shown here is derived from an EMBL/GenBank/DDBJ whole genome shotgun (WGS) entry which is preliminary data.</text>
</comment>
<feature type="compositionally biased region" description="Polar residues" evidence="1">
    <location>
        <begin position="652"/>
        <end position="671"/>
    </location>
</feature>
<feature type="compositionally biased region" description="Polar residues" evidence="1">
    <location>
        <begin position="1093"/>
        <end position="1103"/>
    </location>
</feature>
<feature type="region of interest" description="Disordered" evidence="1">
    <location>
        <begin position="64"/>
        <end position="122"/>
    </location>
</feature>
<proteinExistence type="predicted"/>
<feature type="compositionally biased region" description="Basic and acidic residues" evidence="1">
    <location>
        <begin position="88"/>
        <end position="105"/>
    </location>
</feature>
<name>A0ABR4B1N5_9LECA</name>
<feature type="compositionally biased region" description="Low complexity" evidence="1">
    <location>
        <begin position="640"/>
        <end position="651"/>
    </location>
</feature>
<reference evidence="2 3" key="1">
    <citation type="submission" date="2024-09" db="EMBL/GenBank/DDBJ databases">
        <title>Rethinking Asexuality: The Enigmatic Case of Functional Sexual Genes in Lepraria (Stereocaulaceae).</title>
        <authorList>
            <person name="Doellman M."/>
            <person name="Sun Y."/>
            <person name="Barcenas-Pena A."/>
            <person name="Lumbsch H.T."/>
            <person name="Grewe F."/>
        </authorList>
    </citation>
    <scope>NUCLEOTIDE SEQUENCE [LARGE SCALE GENOMIC DNA]</scope>
    <source>
        <strain evidence="2 3">Grewe 0041</strain>
    </source>
</reference>
<feature type="region of interest" description="Disordered" evidence="1">
    <location>
        <begin position="1075"/>
        <end position="1175"/>
    </location>
</feature>
<sequence length="1597" mass="175100">MVDSMEHSYSMHGHARSLSSLASTIMPVTSDASPFTSVTASPMEVHDPEELPIELKIPLPASSACSDEEEIANNEVNGGPRDPPGIPKAEEGDMHPEAEKSKLEEPQEEVNGNSGPEETPETHNVSLEELAHLVDLESYQRHRAISALARRNHLSLSCGLDRRLISTLTIAYGNMIDQYKTDDQAGFAGLYEACEQLRTSCDMTGHSIEQLGLSFEKDTIPIEDVETRSCIQMLPPGSQDTILTFLTQIRTEPHFLSDKISKLSPSELTVLTSSYHPAGIDYSVLQNHSHGKTQIYSRDSQMMKLSRRMDNLHRFHNGDPFFALLYGVFDSSAKPSSLENHRRTDIWSTVCAQNFVKAFTETRPGSDELAIATLDAFANFHVWPLKPKVETYLMGILSEGFFLLDAPSKQPVEFTEPIEMHNAKAAIAEADFFESALTGLLELLTSDGSLQAVPESALVFSHAVLRKIEDPKLRLRAKRYIVCSWYFATFISSVLVYPEVRGIMMTHHIGDSARKLILQPLVIRLQQRVFDVILQWNGHALVKPEILDGVMAIFDSFDPPATNKNTPLPPTTEHDEEASTKFLMLSPLDIIGLVQTLYPNRPTSSDSHESEPTAAVSDRPSTAGSSTLINTSSDAGSGLAPSTAPSTAEASVISNKDANELSATDQLATEQSSHETLGRDSKAEPTKASHMAQRDLASQLVAACRQVKNILAHDRVSISVASPNSWDLIYYSKEGSAIIVAPEPKASDLHGPRRVGESEPTGVDNHDKDYKVLKTAVTKLLSEDDRSGLEALLILANSMTTDTESHHDPLERLMEAAMKKAQSGLDFGTAHSWWKALGMYRDFLSSNPRTSFHSVLQDVSEDLRTSIDAAATDAKAYEIQYRSLDKLQKYHHSVLAEMEQQRKALRVKIWYVSDVRHSATYEEALRVTRALRTMASSKRTKQPGSISNWARQRLRGSHVHDRAEAQVLEAVVAPKDHGGLSKLADEQVELTSRWLTRKSVENFCKGEERIHRFCYEVQRSVGKIAGASLLNNPVLWSSNLFRRERSSFDTQCTPPGILGPLSILPSSPFGFVPSQSPAVASPSAPPRGLGFVSSKTRSPQNSVGGFWSAGQASRPSTGLPSYGNQQPLPPTPTSPPKTWSSNPFGPSSPLHVFAPPMRFGGHSSHPSNEEESPPAKKVFAEQIKRNLCSLLMSDLGFLLWHQGSETDIWVNEHAAYDPSEGKTGAAEIARPLGSEPSQAPGIGASNAISEDALHRDGATSSPSSVVLQPPEPGSKTGQIPGQRETGSSFPFSKAYATLLQSMSLTHDPWTKLQMLYQLEDLVLKSMQDSRNSSASRVPPRHANLSLRSKSIPRTKATSLEEVIANCTERRAGTLRPKGSRGGHTLLDFAQDATTTDIIGTDDIINTLLSLFRDPNLRPKTLFRDLQYIAAFIPSETLDQTPQGKAFWDAGLAALALKEDLCESMISRANEITAYHISANTLSNPFVDNPLASTTLRDAANLWLITAKEGSPIAARELGLFYLTHPELLPRVTLPFSKAKDVFRSVMFNDARTGDKEKGALDPLTFAVVFHWMEIAANGGDKDAGDFLKGNGELSGGW</sequence>
<dbReference type="EMBL" id="JBHFEH010000042">
    <property type="protein sequence ID" value="KAL2050809.1"/>
    <property type="molecule type" value="Genomic_DNA"/>
</dbReference>
<feature type="compositionally biased region" description="Basic and acidic residues" evidence="1">
    <location>
        <begin position="747"/>
        <end position="757"/>
    </location>
</feature>
<organism evidence="2 3">
    <name type="scientific">Lepraria finkii</name>
    <dbReference type="NCBI Taxonomy" id="1340010"/>
    <lineage>
        <taxon>Eukaryota</taxon>
        <taxon>Fungi</taxon>
        <taxon>Dikarya</taxon>
        <taxon>Ascomycota</taxon>
        <taxon>Pezizomycotina</taxon>
        <taxon>Lecanoromycetes</taxon>
        <taxon>OSLEUM clade</taxon>
        <taxon>Lecanoromycetidae</taxon>
        <taxon>Lecanorales</taxon>
        <taxon>Lecanorineae</taxon>
        <taxon>Stereocaulaceae</taxon>
        <taxon>Lepraria</taxon>
    </lineage>
</organism>
<accession>A0ABR4B1N5</accession>
<evidence type="ECO:0000313" key="3">
    <source>
        <dbReference type="Proteomes" id="UP001590951"/>
    </source>
</evidence>
<feature type="compositionally biased region" description="Basic and acidic residues" evidence="1">
    <location>
        <begin position="672"/>
        <end position="687"/>
    </location>
</feature>
<keyword evidence="3" id="KW-1185">Reference proteome</keyword>
<feature type="compositionally biased region" description="Polar residues" evidence="1">
    <location>
        <begin position="1110"/>
        <end position="1126"/>
    </location>
</feature>
<protein>
    <submittedName>
        <fullName evidence="2">Uncharacterized protein</fullName>
    </submittedName>
</protein>
<feature type="compositionally biased region" description="Polar residues" evidence="1">
    <location>
        <begin position="619"/>
        <end position="635"/>
    </location>
</feature>
<feature type="region of interest" description="Disordered" evidence="1">
    <location>
        <begin position="1254"/>
        <end position="1286"/>
    </location>
</feature>
<evidence type="ECO:0000256" key="1">
    <source>
        <dbReference type="SAM" id="MobiDB-lite"/>
    </source>
</evidence>